<name>A0ABN8Z414_RANTA</name>
<feature type="region of interest" description="Disordered" evidence="1">
    <location>
        <begin position="88"/>
        <end position="112"/>
    </location>
</feature>
<accession>A0ABN8Z414</accession>
<evidence type="ECO:0000256" key="1">
    <source>
        <dbReference type="SAM" id="MobiDB-lite"/>
    </source>
</evidence>
<sequence length="152" mass="16120">MEGLRKTEPEGISSVTEGGRHDAEARRSKLCLGKQGDRRVGEALEEGSIGPSKPPSASFPESLQKTSSMRLCVQRSLPSWHLSVPFSDEGERAAGSPSCCQRPPDEAPTVPWPLKPPPLAACNPTVVSPSTFGAIFSEVADAKGARALLRSL</sequence>
<protein>
    <submittedName>
        <fullName evidence="2">Uncharacterized protein</fullName>
    </submittedName>
</protein>
<feature type="compositionally biased region" description="Basic and acidic residues" evidence="1">
    <location>
        <begin position="18"/>
        <end position="27"/>
    </location>
</feature>
<evidence type="ECO:0000313" key="2">
    <source>
        <dbReference type="EMBL" id="CAI9168459.1"/>
    </source>
</evidence>
<feature type="region of interest" description="Disordered" evidence="1">
    <location>
        <begin position="1"/>
        <end position="65"/>
    </location>
</feature>
<dbReference type="Proteomes" id="UP001176941">
    <property type="component" value="Chromosome 28"/>
</dbReference>
<dbReference type="EMBL" id="OX459964">
    <property type="protein sequence ID" value="CAI9168459.1"/>
    <property type="molecule type" value="Genomic_DNA"/>
</dbReference>
<gene>
    <name evidence="2" type="ORF">MRATA1EN1_LOCUS17421</name>
</gene>
<evidence type="ECO:0000313" key="3">
    <source>
        <dbReference type="Proteomes" id="UP001176941"/>
    </source>
</evidence>
<organism evidence="2 3">
    <name type="scientific">Rangifer tarandus platyrhynchus</name>
    <name type="common">Svalbard reindeer</name>
    <dbReference type="NCBI Taxonomy" id="3082113"/>
    <lineage>
        <taxon>Eukaryota</taxon>
        <taxon>Metazoa</taxon>
        <taxon>Chordata</taxon>
        <taxon>Craniata</taxon>
        <taxon>Vertebrata</taxon>
        <taxon>Euteleostomi</taxon>
        <taxon>Mammalia</taxon>
        <taxon>Eutheria</taxon>
        <taxon>Laurasiatheria</taxon>
        <taxon>Artiodactyla</taxon>
        <taxon>Ruminantia</taxon>
        <taxon>Pecora</taxon>
        <taxon>Cervidae</taxon>
        <taxon>Odocoileinae</taxon>
        <taxon>Rangifer</taxon>
    </lineage>
</organism>
<reference evidence="2" key="1">
    <citation type="submission" date="2023-04" db="EMBL/GenBank/DDBJ databases">
        <authorList>
            <consortium name="ELIXIR-Norway"/>
        </authorList>
    </citation>
    <scope>NUCLEOTIDE SEQUENCE [LARGE SCALE GENOMIC DNA]</scope>
</reference>
<proteinExistence type="predicted"/>
<keyword evidence="3" id="KW-1185">Reference proteome</keyword>